<dbReference type="GO" id="GO:0006629">
    <property type="term" value="P:lipid metabolic process"/>
    <property type="evidence" value="ECO:0007669"/>
    <property type="project" value="InterPro"/>
</dbReference>
<dbReference type="InterPro" id="IPR017946">
    <property type="entry name" value="PLC-like_Pdiesterase_TIM-brl"/>
</dbReference>
<dbReference type="PROSITE" id="PS50007">
    <property type="entry name" value="PIPLC_X_DOMAIN"/>
    <property type="match status" value="1"/>
</dbReference>
<dbReference type="Gene3D" id="3.20.20.190">
    <property type="entry name" value="Phosphatidylinositol (PI) phosphodiesterase"/>
    <property type="match status" value="1"/>
</dbReference>
<proteinExistence type="predicted"/>
<dbReference type="GO" id="GO:0008081">
    <property type="term" value="F:phosphoric diester hydrolase activity"/>
    <property type="evidence" value="ECO:0007669"/>
    <property type="project" value="InterPro"/>
</dbReference>
<dbReference type="EMBL" id="MTKT01002229">
    <property type="protein sequence ID" value="OWM80385.1"/>
    <property type="molecule type" value="Genomic_DNA"/>
</dbReference>
<dbReference type="SUPFAM" id="SSF51695">
    <property type="entry name" value="PLC-like phosphodiesterases"/>
    <property type="match status" value="1"/>
</dbReference>
<gene>
    <name evidence="2" type="ORF">CDL15_Pgr019665</name>
    <name evidence="3" type="ORF">CRG98_026726</name>
</gene>
<evidence type="ECO:0000259" key="1">
    <source>
        <dbReference type="SMART" id="SM00148"/>
    </source>
</evidence>
<reference evidence="3 5" key="3">
    <citation type="submission" date="2017-11" db="EMBL/GenBank/DDBJ databases">
        <title>De-novo sequencing of pomegranate (Punica granatum L.) genome.</title>
        <authorList>
            <person name="Akparov Z."/>
            <person name="Amiraslanov A."/>
            <person name="Hajiyeva S."/>
            <person name="Abbasov M."/>
            <person name="Kaur K."/>
            <person name="Hamwieh A."/>
            <person name="Solovyev V."/>
            <person name="Salamov A."/>
            <person name="Braich B."/>
            <person name="Kosarev P."/>
            <person name="Mahmoud A."/>
            <person name="Hajiyev E."/>
            <person name="Babayeva S."/>
            <person name="Izzatullayeva V."/>
            <person name="Mammadov A."/>
            <person name="Mammadov A."/>
            <person name="Sharifova S."/>
            <person name="Ojaghi J."/>
            <person name="Eynullazada K."/>
            <person name="Bayramov B."/>
            <person name="Abdulazimova A."/>
            <person name="Shahmuradov I."/>
        </authorList>
    </citation>
    <scope>NUCLEOTIDE SEQUENCE [LARGE SCALE GENOMIC DNA]</scope>
    <source>
        <strain evidence="3">AG2017</strain>
        <strain evidence="5">cv. AG2017</strain>
        <tissue evidence="3">Leaf</tissue>
    </source>
</reference>
<dbReference type="PANTHER" id="PTHR13593">
    <property type="match status" value="1"/>
</dbReference>
<name>A0A218X571_PUNGR</name>
<evidence type="ECO:0000313" key="5">
    <source>
        <dbReference type="Proteomes" id="UP000233551"/>
    </source>
</evidence>
<dbReference type="AlphaFoldDB" id="A0A218X571"/>
<dbReference type="PANTHER" id="PTHR13593:SF113">
    <property type="entry name" value="SI:DKEY-266F7.9"/>
    <property type="match status" value="1"/>
</dbReference>
<dbReference type="STRING" id="22663.A0A218X571"/>
<evidence type="ECO:0000313" key="4">
    <source>
        <dbReference type="Proteomes" id="UP000197138"/>
    </source>
</evidence>
<dbReference type="GeneID" id="116194744"/>
<dbReference type="EMBL" id="PGOL01001890">
    <property type="protein sequence ID" value="PKI52895.1"/>
    <property type="molecule type" value="Genomic_DNA"/>
</dbReference>
<organism evidence="2 4">
    <name type="scientific">Punica granatum</name>
    <name type="common">Pomegranate</name>
    <dbReference type="NCBI Taxonomy" id="22663"/>
    <lineage>
        <taxon>Eukaryota</taxon>
        <taxon>Viridiplantae</taxon>
        <taxon>Streptophyta</taxon>
        <taxon>Embryophyta</taxon>
        <taxon>Tracheophyta</taxon>
        <taxon>Spermatophyta</taxon>
        <taxon>Magnoliopsida</taxon>
        <taxon>eudicotyledons</taxon>
        <taxon>Gunneridae</taxon>
        <taxon>Pentapetalae</taxon>
        <taxon>rosids</taxon>
        <taxon>malvids</taxon>
        <taxon>Myrtales</taxon>
        <taxon>Lythraceae</taxon>
        <taxon>Punica</taxon>
    </lineage>
</organism>
<feature type="domain" description="Phosphatidylinositol-specific phospholipase C X" evidence="1">
    <location>
        <begin position="51"/>
        <end position="193"/>
    </location>
</feature>
<reference evidence="2" key="2">
    <citation type="submission" date="2017-06" db="EMBL/GenBank/DDBJ databases">
        <title>The pomegranate genome and the genomics of punicalagin biosynthesis.</title>
        <authorList>
            <person name="Xu C."/>
        </authorList>
    </citation>
    <scope>NUCLEOTIDE SEQUENCE [LARGE SCALE GENOMIC DNA]</scope>
    <source>
        <tissue evidence="2">Fresh leaf</tissue>
    </source>
</reference>
<dbReference type="Proteomes" id="UP000197138">
    <property type="component" value="Unassembled WGS sequence"/>
</dbReference>
<dbReference type="Pfam" id="PF00388">
    <property type="entry name" value="PI-PLC-X"/>
    <property type="match status" value="1"/>
</dbReference>
<evidence type="ECO:0000313" key="2">
    <source>
        <dbReference type="EMBL" id="OWM80385.1"/>
    </source>
</evidence>
<accession>A0A218X571</accession>
<dbReference type="InterPro" id="IPR000909">
    <property type="entry name" value="PLipase_C_PInositol-sp_X_dom"/>
</dbReference>
<dbReference type="Proteomes" id="UP000233551">
    <property type="component" value="Unassembled WGS sequence"/>
</dbReference>
<dbReference type="InterPro" id="IPR051057">
    <property type="entry name" value="PI-PLC_domain"/>
</dbReference>
<reference evidence="4" key="1">
    <citation type="journal article" date="2017" name="Plant J.">
        <title>The pomegranate (Punica granatum L.) genome and the genomics of punicalagin biosynthesis.</title>
        <authorList>
            <person name="Qin G."/>
            <person name="Xu C."/>
            <person name="Ming R."/>
            <person name="Tang H."/>
            <person name="Guyot R."/>
            <person name="Kramer E.M."/>
            <person name="Hu Y."/>
            <person name="Yi X."/>
            <person name="Qi Y."/>
            <person name="Xu X."/>
            <person name="Gao Z."/>
            <person name="Pan H."/>
            <person name="Jian J."/>
            <person name="Tian Y."/>
            <person name="Yue Z."/>
            <person name="Xu Y."/>
        </authorList>
    </citation>
    <scope>NUCLEOTIDE SEQUENCE [LARGE SCALE GENOMIC DNA]</scope>
    <source>
        <strain evidence="4">cv. Dabenzi</strain>
    </source>
</reference>
<protein>
    <recommendedName>
        <fullName evidence="1">Phosphatidylinositol-specific phospholipase C X domain-containing protein</fullName>
    </recommendedName>
</protein>
<dbReference type="SMART" id="SM00148">
    <property type="entry name" value="PLCXc"/>
    <property type="match status" value="1"/>
</dbReference>
<sequence>MGSLVSKQIQRRIDILREEKALFDLNESCGDEFPGCDYLPSDRKNWMAGLNPKRVPINKIVWPGTHDSATNEIGIPCVSRPFVQCQSWSIYDQLVRGTRVLDIRVQEDHRVCHGILLSYSVDLVIDDIRRFLSETEYEVIILEVRTEFGHKDPKDFDKYLVDQLGEYLVHQDEDVFQKTIAELLPRRVILVWKPRNSAHPEAGGPLWSEGYLRDDWVDTDLPLTKFESNMKYLSEQKLISLRNYFYRVEDTLTPQADSLVMCVRPVTDQIRGFGRLFISQCFLRGFANRFQIFSTDFVDEDFIDACIGLTYARIKGKASKC</sequence>
<keyword evidence="5" id="KW-1185">Reference proteome</keyword>
<comment type="caution">
    <text evidence="2">The sequence shown here is derived from an EMBL/GenBank/DDBJ whole genome shotgun (WGS) entry which is preliminary data.</text>
</comment>
<evidence type="ECO:0000313" key="3">
    <source>
        <dbReference type="EMBL" id="PKI52895.1"/>
    </source>
</evidence>
<dbReference type="OrthoDB" id="1046782at2759"/>